<dbReference type="AlphaFoldDB" id="A0A9Q1KLH7"/>
<name>A0A9Q1KLH7_9CARY</name>
<comment type="caution">
    <text evidence="2">The sequence shown here is derived from an EMBL/GenBank/DDBJ whole genome shotgun (WGS) entry which is preliminary data.</text>
</comment>
<evidence type="ECO:0000313" key="3">
    <source>
        <dbReference type="Proteomes" id="UP001153076"/>
    </source>
</evidence>
<reference evidence="2" key="1">
    <citation type="submission" date="2022-04" db="EMBL/GenBank/DDBJ databases">
        <title>Carnegiea gigantea Genome sequencing and assembly v2.</title>
        <authorList>
            <person name="Copetti D."/>
            <person name="Sanderson M.J."/>
            <person name="Burquez A."/>
            <person name="Wojciechowski M.F."/>
        </authorList>
    </citation>
    <scope>NUCLEOTIDE SEQUENCE</scope>
    <source>
        <strain evidence="2">SGP5-SGP5p</strain>
        <tissue evidence="2">Aerial part</tissue>
    </source>
</reference>
<organism evidence="2 3">
    <name type="scientific">Carnegiea gigantea</name>
    <dbReference type="NCBI Taxonomy" id="171969"/>
    <lineage>
        <taxon>Eukaryota</taxon>
        <taxon>Viridiplantae</taxon>
        <taxon>Streptophyta</taxon>
        <taxon>Embryophyta</taxon>
        <taxon>Tracheophyta</taxon>
        <taxon>Spermatophyta</taxon>
        <taxon>Magnoliopsida</taxon>
        <taxon>eudicotyledons</taxon>
        <taxon>Gunneridae</taxon>
        <taxon>Pentapetalae</taxon>
        <taxon>Caryophyllales</taxon>
        <taxon>Cactineae</taxon>
        <taxon>Cactaceae</taxon>
        <taxon>Cactoideae</taxon>
        <taxon>Echinocereeae</taxon>
        <taxon>Carnegiea</taxon>
    </lineage>
</organism>
<proteinExistence type="predicted"/>
<dbReference type="Proteomes" id="UP001153076">
    <property type="component" value="Unassembled WGS sequence"/>
</dbReference>
<feature type="compositionally biased region" description="Polar residues" evidence="1">
    <location>
        <begin position="303"/>
        <end position="315"/>
    </location>
</feature>
<evidence type="ECO:0000313" key="2">
    <source>
        <dbReference type="EMBL" id="KAJ8444842.1"/>
    </source>
</evidence>
<dbReference type="EMBL" id="JAKOGI010000085">
    <property type="protein sequence ID" value="KAJ8444842.1"/>
    <property type="molecule type" value="Genomic_DNA"/>
</dbReference>
<gene>
    <name evidence="2" type="ORF">Cgig2_008899</name>
</gene>
<protein>
    <submittedName>
        <fullName evidence="2">Uncharacterized protein</fullName>
    </submittedName>
</protein>
<feature type="region of interest" description="Disordered" evidence="1">
    <location>
        <begin position="234"/>
        <end position="270"/>
    </location>
</feature>
<feature type="region of interest" description="Disordered" evidence="1">
    <location>
        <begin position="291"/>
        <end position="315"/>
    </location>
</feature>
<keyword evidence="3" id="KW-1185">Reference proteome</keyword>
<feature type="compositionally biased region" description="Low complexity" evidence="1">
    <location>
        <begin position="240"/>
        <end position="264"/>
    </location>
</feature>
<feature type="compositionally biased region" description="Basic and acidic residues" evidence="1">
    <location>
        <begin position="105"/>
        <end position="125"/>
    </location>
</feature>
<evidence type="ECO:0000256" key="1">
    <source>
        <dbReference type="SAM" id="MobiDB-lite"/>
    </source>
</evidence>
<feature type="region of interest" description="Disordered" evidence="1">
    <location>
        <begin position="105"/>
        <end position="132"/>
    </location>
</feature>
<sequence>MGFPHSLTTDEMALYILGNFKWYRREVAFPPGPLPYHYEELCPDFDLAVAKEYAQHFEVVFLVMLLNDAIKLGVLPEWMIAIIESALKELRWNAFQARMGRNRGRIKEARRQKAHGDSEEEKSSRSDSQTSLHSDNTFRLAFLTMAFPPFQATEEVPYHVRETFQWHWRSASRPLRPLPKDNRELCPRFALSKAEEAAHDFGCKGQVAKAEWHNEWRRLNIPLALGFPTSCWLKDPPKDGPSTNASSNGTSASSSSQGAPNAPGRAVLRKRRRTPVELVLEVVAEELVFPGAPSRSDPVDGPSTHSPNPKVTPSLKRTTLKKSIFCPWDIVS</sequence>
<accession>A0A9Q1KLH7</accession>